<keyword evidence="1" id="KW-0472">Membrane</keyword>
<proteinExistence type="predicted"/>
<accession>A0A8J6CA24</accession>
<evidence type="ECO:0000256" key="1">
    <source>
        <dbReference type="SAM" id="Phobius"/>
    </source>
</evidence>
<dbReference type="EMBL" id="JAGTXO010000022">
    <property type="protein sequence ID" value="KAG8462185.1"/>
    <property type="molecule type" value="Genomic_DNA"/>
</dbReference>
<gene>
    <name evidence="3" type="ORF">KFE25_011635</name>
</gene>
<evidence type="ECO:0000313" key="4">
    <source>
        <dbReference type="Proteomes" id="UP000751190"/>
    </source>
</evidence>
<feature type="transmembrane region" description="Helical" evidence="1">
    <location>
        <begin position="217"/>
        <end position="241"/>
    </location>
</feature>
<dbReference type="Proteomes" id="UP000751190">
    <property type="component" value="Unassembled WGS sequence"/>
</dbReference>
<feature type="transmembrane region" description="Helical" evidence="1">
    <location>
        <begin position="53"/>
        <end position="79"/>
    </location>
</feature>
<organism evidence="3 4">
    <name type="scientific">Diacronema lutheri</name>
    <name type="common">Unicellular marine alga</name>
    <name type="synonym">Monochrysis lutheri</name>
    <dbReference type="NCBI Taxonomy" id="2081491"/>
    <lineage>
        <taxon>Eukaryota</taxon>
        <taxon>Haptista</taxon>
        <taxon>Haptophyta</taxon>
        <taxon>Pavlovophyceae</taxon>
        <taxon>Pavlovales</taxon>
        <taxon>Pavlovaceae</taxon>
        <taxon>Diacronema</taxon>
    </lineage>
</organism>
<feature type="transmembrane region" description="Helical" evidence="1">
    <location>
        <begin position="378"/>
        <end position="396"/>
    </location>
</feature>
<sequence length="453" mass="45925">MAEPSSAARRLAVLGALLVLAHAAHGSRALPLERVRGAALLLSSAPAPSGQPGIPVTAAAWLGVSVASGSQALLAFAALPTALPARTRRAIAAAATLAVLIAFDALLAALGRRAAARAELSPRRAGARESLADAAQSLAMVAAGWASASAASMARVDASQSHLERVALCGAAACACAMRSIRPPTALHTLLPFAALLAHSYVDILRRMRGVWSCERSVSYVSVCAFASGVAAVACLAALAAERRCLRRAARDGTPRSTHSAQLVGLEPVAVLAVVAQLAWTATCLGTWALARAPAFGFALVASSVSATEVGVHALRRADGGDDRPHSAADADVRAVWPVVAAMLRACTRVLLALAAWRALWFAGTPAAPGARSPASRLQRHFLSLVLTFGASFASGAARADAWQAVGSVSMAVLVIARTIADSLFNESPLVLAGGVGLLLGGALVGALVAFGT</sequence>
<evidence type="ECO:0000256" key="2">
    <source>
        <dbReference type="SAM" id="SignalP"/>
    </source>
</evidence>
<evidence type="ECO:0008006" key="5">
    <source>
        <dbReference type="Google" id="ProtNLM"/>
    </source>
</evidence>
<name>A0A8J6CA24_DIALT</name>
<feature type="transmembrane region" description="Helical" evidence="1">
    <location>
        <begin position="430"/>
        <end position="451"/>
    </location>
</feature>
<reference evidence="3" key="1">
    <citation type="submission" date="2021-05" db="EMBL/GenBank/DDBJ databases">
        <title>The genome of the haptophyte Pavlova lutheri (Diacronema luteri, Pavlovales) - a model for lipid biosynthesis in eukaryotic algae.</title>
        <authorList>
            <person name="Hulatt C.J."/>
            <person name="Posewitz M.C."/>
        </authorList>
    </citation>
    <scope>NUCLEOTIDE SEQUENCE</scope>
    <source>
        <strain evidence="3">NIVA-4/92</strain>
    </source>
</reference>
<keyword evidence="1" id="KW-1133">Transmembrane helix</keyword>
<feature type="transmembrane region" description="Helical" evidence="1">
    <location>
        <begin position="261"/>
        <end position="283"/>
    </location>
</feature>
<keyword evidence="2" id="KW-0732">Signal</keyword>
<protein>
    <recommendedName>
        <fullName evidence="5">Dolichol kinase</fullName>
    </recommendedName>
</protein>
<evidence type="ECO:0000313" key="3">
    <source>
        <dbReference type="EMBL" id="KAG8462185.1"/>
    </source>
</evidence>
<feature type="chain" id="PRO_5035322469" description="Dolichol kinase" evidence="2">
    <location>
        <begin position="30"/>
        <end position="453"/>
    </location>
</feature>
<feature type="signal peptide" evidence="2">
    <location>
        <begin position="1"/>
        <end position="29"/>
    </location>
</feature>
<keyword evidence="1" id="KW-0812">Transmembrane</keyword>
<feature type="transmembrane region" description="Helical" evidence="1">
    <location>
        <begin position="91"/>
        <end position="111"/>
    </location>
</feature>
<comment type="caution">
    <text evidence="3">The sequence shown here is derived from an EMBL/GenBank/DDBJ whole genome shotgun (WGS) entry which is preliminary data.</text>
</comment>
<dbReference type="AlphaFoldDB" id="A0A8J6CA24"/>
<keyword evidence="4" id="KW-1185">Reference proteome</keyword>